<dbReference type="Pfam" id="PF13439">
    <property type="entry name" value="Glyco_transf_4"/>
    <property type="match status" value="1"/>
</dbReference>
<dbReference type="AlphaFoldDB" id="A0A3B0YGH0"/>
<reference evidence="3" key="1">
    <citation type="submission" date="2018-06" db="EMBL/GenBank/DDBJ databases">
        <authorList>
            <person name="Zhirakovskaya E."/>
        </authorList>
    </citation>
    <scope>NUCLEOTIDE SEQUENCE</scope>
</reference>
<gene>
    <name evidence="3" type="ORF">MNBD_GAMMA15-648</name>
</gene>
<dbReference type="EMBL" id="UOFN01000013">
    <property type="protein sequence ID" value="VAW73259.1"/>
    <property type="molecule type" value="Genomic_DNA"/>
</dbReference>
<evidence type="ECO:0000259" key="1">
    <source>
        <dbReference type="Pfam" id="PF00534"/>
    </source>
</evidence>
<dbReference type="GO" id="GO:0016757">
    <property type="term" value="F:glycosyltransferase activity"/>
    <property type="evidence" value="ECO:0007669"/>
    <property type="project" value="InterPro"/>
</dbReference>
<sequence length="376" mass="42139">MIRVLHLRDTNRVCGPGKTILETACRVDKSRFSLSIGLLMLEHETGNQYQEAAELRGVEVIPLRTRSQFSPAIIDVIANVVREHKFDIVHSHEYKSDILATLLARRCGVPIVTTAHGWITNSLKSRFYIWAGKQTFRFFNRVIAVSPKIMDEILRNGAPKKHVELIYNAIVMDNYRPDEHQPGYLRKRFGIPENATLIGNIGRLSPEKGQIEFLQGAKTLLADRTEDLYFILVGEGPDHKSLENYVTENGMEARVFFTGHESDVRPVYRDLDMLALTSYTEGFPNVVLEALCMNIPVLATDVGGVASIVDDRKTGVLIPAHDASAVSEGLGWMLDNPEACLAMVADGQAKIRDQFEFSGRVSKVQALYEQVLSEQR</sequence>
<dbReference type="PANTHER" id="PTHR45947">
    <property type="entry name" value="SULFOQUINOVOSYL TRANSFERASE SQD2"/>
    <property type="match status" value="1"/>
</dbReference>
<feature type="domain" description="Glycosyltransferase subfamily 4-like N-terminal" evidence="2">
    <location>
        <begin position="56"/>
        <end position="170"/>
    </location>
</feature>
<feature type="domain" description="Glycosyl transferase family 1" evidence="1">
    <location>
        <begin position="186"/>
        <end position="347"/>
    </location>
</feature>
<organism evidence="3">
    <name type="scientific">hydrothermal vent metagenome</name>
    <dbReference type="NCBI Taxonomy" id="652676"/>
    <lineage>
        <taxon>unclassified sequences</taxon>
        <taxon>metagenomes</taxon>
        <taxon>ecological metagenomes</taxon>
    </lineage>
</organism>
<evidence type="ECO:0000313" key="3">
    <source>
        <dbReference type="EMBL" id="VAW73259.1"/>
    </source>
</evidence>
<dbReference type="PANTHER" id="PTHR45947:SF3">
    <property type="entry name" value="SULFOQUINOVOSYL TRANSFERASE SQD2"/>
    <property type="match status" value="1"/>
</dbReference>
<proteinExistence type="predicted"/>
<protein>
    <recommendedName>
        <fullName evidence="4">Glycosyltransferase</fullName>
    </recommendedName>
</protein>
<dbReference type="InterPro" id="IPR050194">
    <property type="entry name" value="Glycosyltransferase_grp1"/>
</dbReference>
<evidence type="ECO:0000259" key="2">
    <source>
        <dbReference type="Pfam" id="PF13439"/>
    </source>
</evidence>
<accession>A0A3B0YGH0</accession>
<evidence type="ECO:0008006" key="4">
    <source>
        <dbReference type="Google" id="ProtNLM"/>
    </source>
</evidence>
<dbReference type="SUPFAM" id="SSF53756">
    <property type="entry name" value="UDP-Glycosyltransferase/glycogen phosphorylase"/>
    <property type="match status" value="1"/>
</dbReference>
<dbReference type="InterPro" id="IPR001296">
    <property type="entry name" value="Glyco_trans_1"/>
</dbReference>
<name>A0A3B0YGH0_9ZZZZ</name>
<dbReference type="InterPro" id="IPR028098">
    <property type="entry name" value="Glyco_trans_4-like_N"/>
</dbReference>
<dbReference type="Pfam" id="PF00534">
    <property type="entry name" value="Glycos_transf_1"/>
    <property type="match status" value="1"/>
</dbReference>
<dbReference type="Gene3D" id="3.40.50.2000">
    <property type="entry name" value="Glycogen Phosphorylase B"/>
    <property type="match status" value="2"/>
</dbReference>